<evidence type="ECO:0000313" key="7">
    <source>
        <dbReference type="Proteomes" id="UP000231542"/>
    </source>
</evidence>
<reference evidence="6 7" key="1">
    <citation type="submission" date="2017-09" db="EMBL/GenBank/DDBJ databases">
        <title>Depth-based differentiation of microbial function through sediment-hosted aquifers and enrichment of novel symbionts in the deep terrestrial subsurface.</title>
        <authorList>
            <person name="Probst A.J."/>
            <person name="Ladd B."/>
            <person name="Jarett J.K."/>
            <person name="Geller-Mcgrath D.E."/>
            <person name="Sieber C.M."/>
            <person name="Emerson J.B."/>
            <person name="Anantharaman K."/>
            <person name="Thomas B.C."/>
            <person name="Malmstrom R."/>
            <person name="Stieglmeier M."/>
            <person name="Klingl A."/>
            <person name="Woyke T."/>
            <person name="Ryan C.M."/>
            <person name="Banfield J.F."/>
        </authorList>
    </citation>
    <scope>NUCLEOTIDE SEQUENCE [LARGE SCALE GENOMIC DNA]</scope>
    <source>
        <strain evidence="6">CG08_land_8_20_14_0_20_40_16</strain>
    </source>
</reference>
<evidence type="ECO:0000256" key="5">
    <source>
        <dbReference type="HAMAP-Rule" id="MF_00374"/>
    </source>
</evidence>
<gene>
    <name evidence="5 6" type="primary">rpmC</name>
    <name evidence="6" type="ORF">COT24_04355</name>
</gene>
<dbReference type="GO" id="GO:0006412">
    <property type="term" value="P:translation"/>
    <property type="evidence" value="ECO:0007669"/>
    <property type="project" value="UniProtKB-UniRule"/>
</dbReference>
<comment type="caution">
    <text evidence="6">The sequence shown here is derived from an EMBL/GenBank/DDBJ whole genome shotgun (WGS) entry which is preliminary data.</text>
</comment>
<dbReference type="SUPFAM" id="SSF46561">
    <property type="entry name" value="Ribosomal protein L29 (L29p)"/>
    <property type="match status" value="1"/>
</dbReference>
<dbReference type="InterPro" id="IPR001854">
    <property type="entry name" value="Ribosomal_uL29"/>
</dbReference>
<evidence type="ECO:0000256" key="1">
    <source>
        <dbReference type="ARBA" id="ARBA00009254"/>
    </source>
</evidence>
<protein>
    <recommendedName>
        <fullName evidence="4 5">Large ribosomal subunit protein uL29</fullName>
    </recommendedName>
</protein>
<organism evidence="6 7">
    <name type="scientific">Candidatus Kerfeldbacteria bacterium CG08_land_8_20_14_0_20_40_16</name>
    <dbReference type="NCBI Taxonomy" id="2014244"/>
    <lineage>
        <taxon>Bacteria</taxon>
        <taxon>Candidatus Kerfeldiibacteriota</taxon>
    </lineage>
</organism>
<keyword evidence="2 5" id="KW-0689">Ribosomal protein</keyword>
<accession>A0A2H0YV05</accession>
<dbReference type="EMBL" id="PEXU01000049">
    <property type="protein sequence ID" value="PIS42266.1"/>
    <property type="molecule type" value="Genomic_DNA"/>
</dbReference>
<proteinExistence type="inferred from homology"/>
<dbReference type="GO" id="GO:0003735">
    <property type="term" value="F:structural constituent of ribosome"/>
    <property type="evidence" value="ECO:0007669"/>
    <property type="project" value="InterPro"/>
</dbReference>
<comment type="similarity">
    <text evidence="1 5">Belongs to the universal ribosomal protein uL29 family.</text>
</comment>
<keyword evidence="3 5" id="KW-0687">Ribonucleoprotein</keyword>
<dbReference type="AlphaFoldDB" id="A0A2H0YV05"/>
<evidence type="ECO:0000313" key="6">
    <source>
        <dbReference type="EMBL" id="PIS42266.1"/>
    </source>
</evidence>
<name>A0A2H0YV05_9BACT</name>
<evidence type="ECO:0000256" key="3">
    <source>
        <dbReference type="ARBA" id="ARBA00023274"/>
    </source>
</evidence>
<dbReference type="InterPro" id="IPR036049">
    <property type="entry name" value="Ribosomal_uL29_sf"/>
</dbReference>
<evidence type="ECO:0000256" key="4">
    <source>
        <dbReference type="ARBA" id="ARBA00035204"/>
    </source>
</evidence>
<dbReference type="GO" id="GO:1990904">
    <property type="term" value="C:ribonucleoprotein complex"/>
    <property type="evidence" value="ECO:0007669"/>
    <property type="project" value="UniProtKB-KW"/>
</dbReference>
<dbReference type="NCBIfam" id="TIGR00012">
    <property type="entry name" value="L29"/>
    <property type="match status" value="1"/>
</dbReference>
<dbReference type="Gene3D" id="1.10.287.310">
    <property type="match status" value="1"/>
</dbReference>
<dbReference type="Proteomes" id="UP000231542">
    <property type="component" value="Unassembled WGS sequence"/>
</dbReference>
<dbReference type="HAMAP" id="MF_00374">
    <property type="entry name" value="Ribosomal_uL29"/>
    <property type="match status" value="1"/>
</dbReference>
<dbReference type="Pfam" id="PF00831">
    <property type="entry name" value="Ribosomal_L29"/>
    <property type="match status" value="1"/>
</dbReference>
<sequence>MKIKELREKSDNELQKLLKSTREHFREVRFKVASEQLKNVRAVRAEKKTIAKILTVIKERADKN</sequence>
<evidence type="ECO:0000256" key="2">
    <source>
        <dbReference type="ARBA" id="ARBA00022980"/>
    </source>
</evidence>
<dbReference type="GO" id="GO:0005840">
    <property type="term" value="C:ribosome"/>
    <property type="evidence" value="ECO:0007669"/>
    <property type="project" value="UniProtKB-KW"/>
</dbReference>